<feature type="transmembrane region" description="Helical" evidence="1">
    <location>
        <begin position="144"/>
        <end position="165"/>
    </location>
</feature>
<protein>
    <recommendedName>
        <fullName evidence="3">DUF8020 domain-containing protein</fullName>
    </recommendedName>
</protein>
<feature type="signal peptide" evidence="2">
    <location>
        <begin position="1"/>
        <end position="26"/>
    </location>
</feature>
<dbReference type="RefSeq" id="WP_040742743.1">
    <property type="nucleotide sequence ID" value="NZ_QJKF01000022.1"/>
</dbReference>
<dbReference type="InterPro" id="IPR058333">
    <property type="entry name" value="DUF8020"/>
</dbReference>
<accession>A0A318JUC6</accession>
<reference evidence="4 5" key="1">
    <citation type="submission" date="2018-05" db="EMBL/GenBank/DDBJ databases">
        <title>Genomic Encyclopedia of Type Strains, Phase IV (KMG-IV): sequencing the most valuable type-strain genomes for metagenomic binning, comparative biology and taxonomic classification.</title>
        <authorList>
            <person name="Goeker M."/>
        </authorList>
    </citation>
    <scope>NUCLEOTIDE SEQUENCE [LARGE SCALE GENOMIC DNA]</scope>
    <source>
        <strain evidence="4 5">DSM 44704</strain>
    </source>
</reference>
<dbReference type="EMBL" id="QJKF01000022">
    <property type="protein sequence ID" value="PXX54947.1"/>
    <property type="molecule type" value="Genomic_DNA"/>
</dbReference>
<evidence type="ECO:0000313" key="5">
    <source>
        <dbReference type="Proteomes" id="UP000247569"/>
    </source>
</evidence>
<dbReference type="OrthoDB" id="4375981at2"/>
<feature type="domain" description="DUF8020" evidence="3">
    <location>
        <begin position="34"/>
        <end position="101"/>
    </location>
</feature>
<sequence length="234" mass="23483">MSNTTATLTAGTLIAALTIAAGAAAAAPAEHQVVNYTTHASEHATVITTDSGSMAVEDGTFKIKSNAGTVLAGTELSFRVDDFVFPIVADIQGRTATLTPRFDRENARYQPVALPFENQAPWKSEYEREQAAWSRMTSTIQTGGTIGTIVGGIGGAAVGCILGGIAGATVAAAAIIGLFGAFLPAAAIGCLGGVMAVGALGTLAGALLVAAPVAVMAAVQYFTTITSPAPKAVK</sequence>
<organism evidence="4 5">
    <name type="scientific">Nocardia tenerifensis</name>
    <dbReference type="NCBI Taxonomy" id="228006"/>
    <lineage>
        <taxon>Bacteria</taxon>
        <taxon>Bacillati</taxon>
        <taxon>Actinomycetota</taxon>
        <taxon>Actinomycetes</taxon>
        <taxon>Mycobacteriales</taxon>
        <taxon>Nocardiaceae</taxon>
        <taxon>Nocardia</taxon>
    </lineage>
</organism>
<evidence type="ECO:0000256" key="1">
    <source>
        <dbReference type="SAM" id="Phobius"/>
    </source>
</evidence>
<keyword evidence="1" id="KW-1133">Transmembrane helix</keyword>
<keyword evidence="1" id="KW-0472">Membrane</keyword>
<feature type="transmembrane region" description="Helical" evidence="1">
    <location>
        <begin position="172"/>
        <end position="197"/>
    </location>
</feature>
<name>A0A318JUC6_9NOCA</name>
<comment type="caution">
    <text evidence="4">The sequence shown here is derived from an EMBL/GenBank/DDBJ whole genome shotgun (WGS) entry which is preliminary data.</text>
</comment>
<evidence type="ECO:0000313" key="4">
    <source>
        <dbReference type="EMBL" id="PXX54947.1"/>
    </source>
</evidence>
<keyword evidence="5" id="KW-1185">Reference proteome</keyword>
<feature type="transmembrane region" description="Helical" evidence="1">
    <location>
        <begin position="203"/>
        <end position="222"/>
    </location>
</feature>
<gene>
    <name evidence="4" type="ORF">DFR70_12288</name>
</gene>
<proteinExistence type="predicted"/>
<feature type="chain" id="PRO_5016333307" description="DUF8020 domain-containing protein" evidence="2">
    <location>
        <begin position="27"/>
        <end position="234"/>
    </location>
</feature>
<keyword evidence="1" id="KW-0812">Transmembrane</keyword>
<dbReference type="AlphaFoldDB" id="A0A318JUC6"/>
<keyword evidence="2" id="KW-0732">Signal</keyword>
<dbReference type="Proteomes" id="UP000247569">
    <property type="component" value="Unassembled WGS sequence"/>
</dbReference>
<evidence type="ECO:0000259" key="3">
    <source>
        <dbReference type="Pfam" id="PF26059"/>
    </source>
</evidence>
<evidence type="ECO:0000256" key="2">
    <source>
        <dbReference type="SAM" id="SignalP"/>
    </source>
</evidence>
<dbReference type="Pfam" id="PF26059">
    <property type="entry name" value="DUF8020"/>
    <property type="match status" value="1"/>
</dbReference>